<keyword evidence="1" id="KW-0472">Membrane</keyword>
<dbReference type="EMBL" id="MSCP01000005">
    <property type="protein sequence ID" value="PQJ83531.1"/>
    <property type="molecule type" value="Genomic_DNA"/>
</dbReference>
<dbReference type="Proteomes" id="UP001156660">
    <property type="component" value="Unassembled WGS sequence"/>
</dbReference>
<accession>A0A2S7X1J7</accession>
<evidence type="ECO:0000313" key="4">
    <source>
        <dbReference type="Proteomes" id="UP000239273"/>
    </source>
</evidence>
<protein>
    <submittedName>
        <fullName evidence="3">Uncharacterized protein</fullName>
    </submittedName>
</protein>
<feature type="transmembrane region" description="Helical" evidence="1">
    <location>
        <begin position="21"/>
        <end position="39"/>
    </location>
</feature>
<evidence type="ECO:0000313" key="5">
    <source>
        <dbReference type="Proteomes" id="UP001156660"/>
    </source>
</evidence>
<evidence type="ECO:0000313" key="3">
    <source>
        <dbReference type="EMBL" id="PQJ83531.1"/>
    </source>
</evidence>
<feature type="transmembrane region" description="Helical" evidence="1">
    <location>
        <begin position="45"/>
        <end position="65"/>
    </location>
</feature>
<reference evidence="2" key="1">
    <citation type="journal article" date="2014" name="Int. J. Syst. Evol. Microbiol.">
        <title>Complete genome of a new Firmicutes species belonging to the dominant human colonic microbiota ('Ruminococcus bicirculans') reveals two chromosomes and a selective capacity to utilize plant glucans.</title>
        <authorList>
            <consortium name="NISC Comparative Sequencing Program"/>
            <person name="Wegmann U."/>
            <person name="Louis P."/>
            <person name="Goesmann A."/>
            <person name="Henrissat B."/>
            <person name="Duncan S.H."/>
            <person name="Flint H.J."/>
        </authorList>
    </citation>
    <scope>NUCLEOTIDE SEQUENCE</scope>
    <source>
        <strain evidence="2">NBRC 105001</strain>
    </source>
</reference>
<name>A0A2S7X1J7_9GAMM</name>
<organism evidence="3 4">
    <name type="scientific">Aliivibrio sifiae</name>
    <dbReference type="NCBI Taxonomy" id="566293"/>
    <lineage>
        <taxon>Bacteria</taxon>
        <taxon>Pseudomonadati</taxon>
        <taxon>Pseudomonadota</taxon>
        <taxon>Gammaproteobacteria</taxon>
        <taxon>Vibrionales</taxon>
        <taxon>Vibrionaceae</taxon>
        <taxon>Aliivibrio</taxon>
    </lineage>
</organism>
<dbReference type="RefSeq" id="WP_105064455.1">
    <property type="nucleotide sequence ID" value="NZ_BSOU01000014.1"/>
</dbReference>
<keyword evidence="1" id="KW-0812">Transmembrane</keyword>
<evidence type="ECO:0000256" key="1">
    <source>
        <dbReference type="SAM" id="Phobius"/>
    </source>
</evidence>
<reference evidence="2" key="4">
    <citation type="submission" date="2023-01" db="EMBL/GenBank/DDBJ databases">
        <title>Draft genome sequence of Aliivibrio sifiae strain NBRC 105001.</title>
        <authorList>
            <person name="Sun Q."/>
            <person name="Mori K."/>
        </authorList>
    </citation>
    <scope>NUCLEOTIDE SEQUENCE</scope>
    <source>
        <strain evidence="2">NBRC 105001</strain>
    </source>
</reference>
<evidence type="ECO:0000313" key="2">
    <source>
        <dbReference type="EMBL" id="GLR76835.1"/>
    </source>
</evidence>
<comment type="caution">
    <text evidence="3">The sequence shown here is derived from an EMBL/GenBank/DDBJ whole genome shotgun (WGS) entry which is preliminary data.</text>
</comment>
<proteinExistence type="predicted"/>
<dbReference type="Proteomes" id="UP000239273">
    <property type="component" value="Unassembled WGS sequence"/>
</dbReference>
<dbReference type="AlphaFoldDB" id="A0A2S7X1J7"/>
<sequence>MISKTINPKLKHTSALKNITLILGLPVEVFAITLLFSGFGAGLLISLSGLFIGLLLGLGWSLLLFTPMRHIHKDDPYAWRLWMHSLVRTTFSSMSIEKKDVRVLLTHRVIPFYQWRKK</sequence>
<keyword evidence="1" id="KW-1133">Transmembrane helix</keyword>
<gene>
    <name evidence="3" type="ORF">BTO23_20530</name>
    <name evidence="2" type="ORF">GCM10007855_37100</name>
</gene>
<dbReference type="EMBL" id="BSOU01000014">
    <property type="protein sequence ID" value="GLR76835.1"/>
    <property type="molecule type" value="Genomic_DNA"/>
</dbReference>
<reference evidence="5" key="3">
    <citation type="journal article" date="2019" name="Int. J. Syst. Evol. Microbiol.">
        <title>The Global Catalogue of Microorganisms (GCM) 10K type strain sequencing project: providing services to taxonomists for standard genome sequencing and annotation.</title>
        <authorList>
            <consortium name="The Broad Institute Genomics Platform"/>
            <consortium name="The Broad Institute Genome Sequencing Center for Infectious Disease"/>
            <person name="Wu L."/>
            <person name="Ma J."/>
        </authorList>
    </citation>
    <scope>NUCLEOTIDE SEQUENCE [LARGE SCALE GENOMIC DNA]</scope>
    <source>
        <strain evidence="5">NBRC 105001</strain>
    </source>
</reference>
<reference evidence="3 4" key="2">
    <citation type="submission" date="2016-12" db="EMBL/GenBank/DDBJ databases">
        <title>Diversity of luminous bacteria.</title>
        <authorList>
            <person name="Yoshizawa S."/>
            <person name="Kogure K."/>
        </authorList>
    </citation>
    <scope>NUCLEOTIDE SEQUENCE [LARGE SCALE GENOMIC DNA]</scope>
    <source>
        <strain evidence="3 4">NBRC 105001</strain>
    </source>
</reference>
<keyword evidence="5" id="KW-1185">Reference proteome</keyword>